<keyword evidence="1" id="KW-0347">Helicase</keyword>
<dbReference type="AlphaFoldDB" id="A0A443RZ66"/>
<dbReference type="Pfam" id="PF05970">
    <property type="entry name" value="PIF1"/>
    <property type="match status" value="1"/>
</dbReference>
<dbReference type="Gene3D" id="3.40.50.300">
    <property type="entry name" value="P-loop containing nucleotide triphosphate hydrolases"/>
    <property type="match status" value="1"/>
</dbReference>
<accession>A0A443RZ66</accession>
<dbReference type="GO" id="GO:0005524">
    <property type="term" value="F:ATP binding"/>
    <property type="evidence" value="ECO:0007669"/>
    <property type="project" value="UniProtKB-KW"/>
</dbReference>
<evidence type="ECO:0000313" key="4">
    <source>
        <dbReference type="Proteomes" id="UP000288716"/>
    </source>
</evidence>
<organism evidence="3 4">
    <name type="scientific">Leptotrombidium deliense</name>
    <dbReference type="NCBI Taxonomy" id="299467"/>
    <lineage>
        <taxon>Eukaryota</taxon>
        <taxon>Metazoa</taxon>
        <taxon>Ecdysozoa</taxon>
        <taxon>Arthropoda</taxon>
        <taxon>Chelicerata</taxon>
        <taxon>Arachnida</taxon>
        <taxon>Acari</taxon>
        <taxon>Acariformes</taxon>
        <taxon>Trombidiformes</taxon>
        <taxon>Prostigmata</taxon>
        <taxon>Anystina</taxon>
        <taxon>Parasitengona</taxon>
        <taxon>Trombiculoidea</taxon>
        <taxon>Trombiculidae</taxon>
        <taxon>Leptotrombidium</taxon>
    </lineage>
</organism>
<dbReference type="Proteomes" id="UP000288716">
    <property type="component" value="Unassembled WGS sequence"/>
</dbReference>
<keyword evidence="4" id="KW-1185">Reference proteome</keyword>
<dbReference type="GO" id="GO:0000723">
    <property type="term" value="P:telomere maintenance"/>
    <property type="evidence" value="ECO:0007669"/>
    <property type="project" value="InterPro"/>
</dbReference>
<feature type="non-terminal residue" evidence="3">
    <location>
        <position position="69"/>
    </location>
</feature>
<dbReference type="EC" id="5.6.2.3" evidence="1"/>
<reference evidence="3 4" key="1">
    <citation type="journal article" date="2018" name="Gigascience">
        <title>Genomes of trombidid mites reveal novel predicted allergens and laterally-transferred genes associated with secondary metabolism.</title>
        <authorList>
            <person name="Dong X."/>
            <person name="Chaisiri K."/>
            <person name="Xia D."/>
            <person name="Armstrong S.D."/>
            <person name="Fang Y."/>
            <person name="Donnelly M.J."/>
            <person name="Kadowaki T."/>
            <person name="McGarry J.W."/>
            <person name="Darby A.C."/>
            <person name="Makepeace B.L."/>
        </authorList>
    </citation>
    <scope>NUCLEOTIDE SEQUENCE [LARGE SCALE GENOMIC DNA]</scope>
    <source>
        <strain evidence="3">UoL-UT</strain>
    </source>
</reference>
<name>A0A443RZ66_9ACAR</name>
<gene>
    <name evidence="3" type="ORF">B4U80_12053</name>
</gene>
<protein>
    <recommendedName>
        <fullName evidence="1">ATP-dependent DNA helicase</fullName>
        <ecNumber evidence="1">5.6.2.3</ecNumber>
    </recommendedName>
</protein>
<comment type="caution">
    <text evidence="3">The sequence shown here is derived from an EMBL/GenBank/DDBJ whole genome shotgun (WGS) entry which is preliminary data.</text>
</comment>
<keyword evidence="1" id="KW-0234">DNA repair</keyword>
<dbReference type="GO" id="GO:0006310">
    <property type="term" value="P:DNA recombination"/>
    <property type="evidence" value="ECO:0007669"/>
    <property type="project" value="UniProtKB-KW"/>
</dbReference>
<dbReference type="GO" id="GO:0043139">
    <property type="term" value="F:5'-3' DNA helicase activity"/>
    <property type="evidence" value="ECO:0007669"/>
    <property type="project" value="UniProtKB-EC"/>
</dbReference>
<comment type="cofactor">
    <cofactor evidence="1">
        <name>Mg(2+)</name>
        <dbReference type="ChEBI" id="CHEBI:18420"/>
    </cofactor>
</comment>
<dbReference type="GO" id="GO:0016887">
    <property type="term" value="F:ATP hydrolysis activity"/>
    <property type="evidence" value="ECO:0007669"/>
    <property type="project" value="RHEA"/>
</dbReference>
<dbReference type="OrthoDB" id="432234at2759"/>
<sequence length="69" mass="7861">MMLIREQTLFHEYIRELVKEVDHEQVFIFVTGEAGTGKSHLLMNVVNQLEDADFNSTLVVAYTGYAALN</sequence>
<comment type="catalytic activity">
    <reaction evidence="1">
        <text>ATP + H2O = ADP + phosphate + H(+)</text>
        <dbReference type="Rhea" id="RHEA:13065"/>
        <dbReference type="ChEBI" id="CHEBI:15377"/>
        <dbReference type="ChEBI" id="CHEBI:15378"/>
        <dbReference type="ChEBI" id="CHEBI:30616"/>
        <dbReference type="ChEBI" id="CHEBI:43474"/>
        <dbReference type="ChEBI" id="CHEBI:456216"/>
        <dbReference type="EC" id="5.6.2.3"/>
    </reaction>
</comment>
<keyword evidence="1" id="KW-0547">Nucleotide-binding</keyword>
<evidence type="ECO:0000259" key="2">
    <source>
        <dbReference type="Pfam" id="PF05970"/>
    </source>
</evidence>
<feature type="domain" description="DNA helicase Pif1-like DEAD-box helicase" evidence="2">
    <location>
        <begin position="5"/>
        <end position="69"/>
    </location>
</feature>
<dbReference type="VEuPathDB" id="VectorBase:LDEU011481"/>
<keyword evidence="1" id="KW-0067">ATP-binding</keyword>
<dbReference type="SUPFAM" id="SSF52540">
    <property type="entry name" value="P-loop containing nucleoside triphosphate hydrolases"/>
    <property type="match status" value="1"/>
</dbReference>
<keyword evidence="1" id="KW-0378">Hydrolase</keyword>
<evidence type="ECO:0000313" key="3">
    <source>
        <dbReference type="EMBL" id="RWS20559.1"/>
    </source>
</evidence>
<dbReference type="InterPro" id="IPR027417">
    <property type="entry name" value="P-loop_NTPase"/>
</dbReference>
<keyword evidence="1" id="KW-0233">DNA recombination</keyword>
<dbReference type="InterPro" id="IPR010285">
    <property type="entry name" value="DNA_helicase_pif1-like_DEAD"/>
</dbReference>
<dbReference type="EMBL" id="NCKV01016858">
    <property type="protein sequence ID" value="RWS20559.1"/>
    <property type="molecule type" value="Genomic_DNA"/>
</dbReference>
<dbReference type="GO" id="GO:0006281">
    <property type="term" value="P:DNA repair"/>
    <property type="evidence" value="ECO:0007669"/>
    <property type="project" value="UniProtKB-KW"/>
</dbReference>
<evidence type="ECO:0000256" key="1">
    <source>
        <dbReference type="RuleBase" id="RU363044"/>
    </source>
</evidence>
<comment type="similarity">
    <text evidence="1">Belongs to the helicase family.</text>
</comment>
<proteinExistence type="inferred from homology"/>
<keyword evidence="1" id="KW-0227">DNA damage</keyword>